<evidence type="ECO:0000256" key="7">
    <source>
        <dbReference type="PIRSR" id="PIRSR605708-1"/>
    </source>
</evidence>
<comment type="cofactor">
    <cofactor evidence="1 8">
        <name>Fe cation</name>
        <dbReference type="ChEBI" id="CHEBI:24875"/>
    </cofactor>
</comment>
<feature type="binding site" evidence="8">
    <location>
        <position position="298"/>
    </location>
    <ligand>
        <name>Fe cation</name>
        <dbReference type="ChEBI" id="CHEBI:24875"/>
    </ligand>
</feature>
<reference evidence="11 12" key="1">
    <citation type="submission" date="2020-08" db="EMBL/GenBank/DDBJ databases">
        <title>Sequencing the genomes of 1000 actinobacteria strains.</title>
        <authorList>
            <person name="Klenk H.-P."/>
        </authorList>
    </citation>
    <scope>NUCLEOTIDE SEQUENCE [LARGE SCALE GENOMIC DNA]</scope>
    <source>
        <strain evidence="11 12">DSM 43768</strain>
    </source>
</reference>
<feature type="binding site" evidence="8">
    <location>
        <position position="314"/>
    </location>
    <ligand>
        <name>homogentisate</name>
        <dbReference type="ChEBI" id="CHEBI:16169"/>
    </ligand>
</feature>
<comment type="similarity">
    <text evidence="2">Belongs to the homogentisate dioxygenase family.</text>
</comment>
<evidence type="ECO:0000256" key="5">
    <source>
        <dbReference type="ARBA" id="ARBA00023002"/>
    </source>
</evidence>
<feature type="binding site" evidence="8">
    <location>
        <position position="305"/>
    </location>
    <ligand>
        <name>Fe cation</name>
        <dbReference type="ChEBI" id="CHEBI:24875"/>
    </ligand>
</feature>
<dbReference type="InterPro" id="IPR005708">
    <property type="entry name" value="Homogentis_dOase"/>
</dbReference>
<dbReference type="RefSeq" id="WP_185100439.1">
    <property type="nucleotide sequence ID" value="NZ_JACHMI010000001.1"/>
</dbReference>
<dbReference type="CDD" id="cd02208">
    <property type="entry name" value="cupin_RmlC-like"/>
    <property type="match status" value="1"/>
</dbReference>
<evidence type="ECO:0000256" key="3">
    <source>
        <dbReference type="ARBA" id="ARBA00022723"/>
    </source>
</evidence>
<comment type="caution">
    <text evidence="11">The sequence shown here is derived from an EMBL/GenBank/DDBJ whole genome shotgun (WGS) entry which is preliminary data.</text>
</comment>
<evidence type="ECO:0000313" key="12">
    <source>
        <dbReference type="Proteomes" id="UP000565579"/>
    </source>
</evidence>
<dbReference type="AlphaFoldDB" id="A0A7X0NLF0"/>
<feature type="binding site" evidence="8">
    <location>
        <position position="336"/>
    </location>
    <ligand>
        <name>Fe cation</name>
        <dbReference type="ChEBI" id="CHEBI:24875"/>
    </ligand>
</feature>
<evidence type="ECO:0000313" key="11">
    <source>
        <dbReference type="EMBL" id="MBB6545622.1"/>
    </source>
</evidence>
<evidence type="ECO:0000256" key="1">
    <source>
        <dbReference type="ARBA" id="ARBA00001962"/>
    </source>
</evidence>
<dbReference type="Pfam" id="PF20510">
    <property type="entry name" value="HgmA_N"/>
    <property type="match status" value="1"/>
</dbReference>
<feature type="domain" description="Homogentisate 1,2-dioxygenase C-terminal" evidence="9">
    <location>
        <begin position="290"/>
        <end position="388"/>
    </location>
</feature>
<protein>
    <submittedName>
        <fullName evidence="11">Homogentisate 1,2-dioxygenase</fullName>
        <ecNumber evidence="11">1.13.11.5</ecNumber>
    </submittedName>
</protein>
<evidence type="ECO:0000256" key="8">
    <source>
        <dbReference type="PIRSR" id="PIRSR605708-2"/>
    </source>
</evidence>
<accession>A0A7X0NLF0</accession>
<feature type="active site" description="Proton acceptor" evidence="7">
    <location>
        <position position="261"/>
    </location>
</feature>
<dbReference type="PANTHER" id="PTHR11056">
    <property type="entry name" value="HOMOGENTISATE 1,2-DIOXYGENASE"/>
    <property type="match status" value="1"/>
</dbReference>
<keyword evidence="12" id="KW-1185">Reference proteome</keyword>
<dbReference type="GO" id="GO:0004411">
    <property type="term" value="F:homogentisate 1,2-dioxygenase activity"/>
    <property type="evidence" value="ECO:0007669"/>
    <property type="project" value="UniProtKB-EC"/>
</dbReference>
<dbReference type="Gene3D" id="2.60.120.10">
    <property type="entry name" value="Jelly Rolls"/>
    <property type="match status" value="2"/>
</dbReference>
<evidence type="ECO:0000256" key="4">
    <source>
        <dbReference type="ARBA" id="ARBA00022964"/>
    </source>
</evidence>
<dbReference type="EC" id="1.13.11.5" evidence="11"/>
<dbReference type="GO" id="GO:0006570">
    <property type="term" value="P:tyrosine metabolic process"/>
    <property type="evidence" value="ECO:0007669"/>
    <property type="project" value="InterPro"/>
</dbReference>
<dbReference type="GO" id="GO:0006559">
    <property type="term" value="P:L-phenylalanine catabolic process"/>
    <property type="evidence" value="ECO:0007669"/>
    <property type="project" value="InterPro"/>
</dbReference>
<organism evidence="11 12">
    <name type="scientific">Nonomuraea rubra</name>
    <dbReference type="NCBI Taxonomy" id="46180"/>
    <lineage>
        <taxon>Bacteria</taxon>
        <taxon>Bacillati</taxon>
        <taxon>Actinomycetota</taxon>
        <taxon>Actinomycetes</taxon>
        <taxon>Streptosporangiales</taxon>
        <taxon>Streptosporangiaceae</taxon>
        <taxon>Nonomuraea</taxon>
    </lineage>
</organism>
<evidence type="ECO:0000256" key="2">
    <source>
        <dbReference type="ARBA" id="ARBA00007757"/>
    </source>
</evidence>
<feature type="domain" description="Homogentisate 1,2-dioxygenase N-terminal" evidence="10">
    <location>
        <begin position="23"/>
        <end position="249"/>
    </location>
</feature>
<keyword evidence="4 11" id="KW-0223">Dioxygenase</keyword>
<sequence>MPYYRVVGEVPRKRHTQFRRPDGGLYAEELMGEEGFSSDSSLLYHRHLPTAIIKAEAVTPAVEPRLEPNLPLSPRHFRTQELTSAGDLVTGRMTLAGNGDVRLSYATSDRPSELYRNSMGDECVYVQRGRVRFESTYGVIEAAEGDYVVIPTGTIHRWVPQGGPANVLAIEAAGHIRPPKRYLSQYGQFLEHAPYCERDLRAPSEPLVVAGEEVPVLVRTRGGLTRLVYRNHPFDVVGWDGYLYPFAFNIEDFEPIVKKTHAPPPVHQTFEGPGFVVCSFCPRPLDYHPEAVPIPYNHHNVDSDEFMFYVGGDYSARAGSGIDVGSISLHPAGFTHGPQPGAVEAVIDAVSRGVTTTSEVAVMVDTFRPLDLGQGALSCEDPGYAWTWAR</sequence>
<proteinExistence type="inferred from homology"/>
<dbReference type="GO" id="GO:0046872">
    <property type="term" value="F:metal ion binding"/>
    <property type="evidence" value="ECO:0007669"/>
    <property type="project" value="UniProtKB-KW"/>
</dbReference>
<evidence type="ECO:0000259" key="9">
    <source>
        <dbReference type="Pfam" id="PF04209"/>
    </source>
</evidence>
<dbReference type="InterPro" id="IPR011051">
    <property type="entry name" value="RmlC_Cupin_sf"/>
</dbReference>
<dbReference type="InterPro" id="IPR014710">
    <property type="entry name" value="RmlC-like_jellyroll"/>
</dbReference>
<dbReference type="EMBL" id="JACHMI010000001">
    <property type="protein sequence ID" value="MBB6545622.1"/>
    <property type="molecule type" value="Genomic_DNA"/>
</dbReference>
<keyword evidence="3 8" id="KW-0479">Metal-binding</keyword>
<evidence type="ECO:0000259" key="10">
    <source>
        <dbReference type="Pfam" id="PF20510"/>
    </source>
</evidence>
<dbReference type="PANTHER" id="PTHR11056:SF0">
    <property type="entry name" value="HOMOGENTISATE 1,2-DIOXYGENASE"/>
    <property type="match status" value="1"/>
</dbReference>
<evidence type="ECO:0000256" key="6">
    <source>
        <dbReference type="ARBA" id="ARBA00023004"/>
    </source>
</evidence>
<dbReference type="GO" id="GO:0005737">
    <property type="term" value="C:cytoplasm"/>
    <property type="evidence" value="ECO:0007669"/>
    <property type="project" value="TreeGrafter"/>
</dbReference>
<keyword evidence="5 11" id="KW-0560">Oxidoreductase</keyword>
<dbReference type="InterPro" id="IPR046451">
    <property type="entry name" value="HgmA_C"/>
</dbReference>
<dbReference type="Pfam" id="PF04209">
    <property type="entry name" value="HgmA_C"/>
    <property type="match status" value="1"/>
</dbReference>
<name>A0A7X0NLF0_9ACTN</name>
<dbReference type="InterPro" id="IPR046452">
    <property type="entry name" value="HgmA_N"/>
</dbReference>
<gene>
    <name evidence="11" type="ORF">HD593_000417</name>
</gene>
<keyword evidence="6 8" id="KW-0408">Iron</keyword>
<dbReference type="Proteomes" id="UP000565579">
    <property type="component" value="Unassembled WGS sequence"/>
</dbReference>
<dbReference type="SUPFAM" id="SSF51182">
    <property type="entry name" value="RmlC-like cupins"/>
    <property type="match status" value="1"/>
</dbReference>
<feature type="binding site" evidence="8">
    <location>
        <position position="336"/>
    </location>
    <ligand>
        <name>homogentisate</name>
        <dbReference type="ChEBI" id="CHEBI:16169"/>
    </ligand>
</feature>